<feature type="transmembrane region" description="Helical" evidence="1">
    <location>
        <begin position="7"/>
        <end position="28"/>
    </location>
</feature>
<keyword evidence="1" id="KW-0472">Membrane</keyword>
<evidence type="ECO:0000256" key="1">
    <source>
        <dbReference type="SAM" id="Phobius"/>
    </source>
</evidence>
<dbReference type="AlphaFoldDB" id="A0A502CGD8"/>
<gene>
    <name evidence="2" type="ORF">EAH84_12070</name>
</gene>
<protein>
    <submittedName>
        <fullName evidence="2">Uncharacterized protein</fullName>
    </submittedName>
</protein>
<feature type="transmembrane region" description="Helical" evidence="1">
    <location>
        <begin position="91"/>
        <end position="112"/>
    </location>
</feature>
<dbReference type="OrthoDB" id="7865581at2"/>
<keyword evidence="1" id="KW-1133">Transmembrane helix</keyword>
<sequence length="115" mass="12040">MFFIGSFLMFAAVGVWLEFFKLCVGIGPEPGTAVALRTAIATYFPAVLGSSVLQLLISETLRSLRALAFLIGILFGALALVLVFAASLANWAAIILGLIASAAALSCWRIVYAAG</sequence>
<feature type="transmembrane region" description="Helical" evidence="1">
    <location>
        <begin position="34"/>
        <end position="57"/>
    </location>
</feature>
<feature type="transmembrane region" description="Helical" evidence="1">
    <location>
        <begin position="64"/>
        <end position="85"/>
    </location>
</feature>
<organism evidence="2 3">
    <name type="scientific">Sphingomonas oligophenolica</name>
    <dbReference type="NCBI Taxonomy" id="301154"/>
    <lineage>
        <taxon>Bacteria</taxon>
        <taxon>Pseudomonadati</taxon>
        <taxon>Pseudomonadota</taxon>
        <taxon>Alphaproteobacteria</taxon>
        <taxon>Sphingomonadales</taxon>
        <taxon>Sphingomonadaceae</taxon>
        <taxon>Sphingomonas</taxon>
    </lineage>
</organism>
<proteinExistence type="predicted"/>
<keyword evidence="3" id="KW-1185">Reference proteome</keyword>
<accession>A0A502CGD8</accession>
<dbReference type="Proteomes" id="UP000318413">
    <property type="component" value="Unassembled WGS sequence"/>
</dbReference>
<reference evidence="2 3" key="1">
    <citation type="journal article" date="2019" name="Environ. Microbiol.">
        <title>Species interactions and distinct microbial communities in high Arctic permafrost affected cryosols are associated with the CH4 and CO2 gas fluxes.</title>
        <authorList>
            <person name="Altshuler I."/>
            <person name="Hamel J."/>
            <person name="Turney S."/>
            <person name="Magnuson E."/>
            <person name="Levesque R."/>
            <person name="Greer C."/>
            <person name="Whyte L.G."/>
        </authorList>
    </citation>
    <scope>NUCLEOTIDE SEQUENCE [LARGE SCALE GENOMIC DNA]</scope>
    <source>
        <strain evidence="2 3">S5.1</strain>
    </source>
</reference>
<comment type="caution">
    <text evidence="2">The sequence shown here is derived from an EMBL/GenBank/DDBJ whole genome shotgun (WGS) entry which is preliminary data.</text>
</comment>
<keyword evidence="1" id="KW-0812">Transmembrane</keyword>
<evidence type="ECO:0000313" key="3">
    <source>
        <dbReference type="Proteomes" id="UP000318413"/>
    </source>
</evidence>
<evidence type="ECO:0000313" key="2">
    <source>
        <dbReference type="EMBL" id="TPG10811.1"/>
    </source>
</evidence>
<name>A0A502CGD8_9SPHN</name>
<dbReference type="EMBL" id="RCZK01000010">
    <property type="protein sequence ID" value="TPG10811.1"/>
    <property type="molecule type" value="Genomic_DNA"/>
</dbReference>
<dbReference type="RefSeq" id="WP_140872272.1">
    <property type="nucleotide sequence ID" value="NZ_RCZK01000010.1"/>
</dbReference>